<dbReference type="InterPro" id="IPR015421">
    <property type="entry name" value="PyrdxlP-dep_Trfase_major"/>
</dbReference>
<dbReference type="GO" id="GO:0031071">
    <property type="term" value="F:cysteine desulfurase activity"/>
    <property type="evidence" value="ECO:0007669"/>
    <property type="project" value="UniProtKB-EC"/>
</dbReference>
<keyword evidence="4" id="KW-0808">Transferase</keyword>
<comment type="catalytic activity">
    <reaction evidence="6">
        <text>(sulfur carrier)-H + L-cysteine = (sulfur carrier)-SH + L-alanine</text>
        <dbReference type="Rhea" id="RHEA:43892"/>
        <dbReference type="Rhea" id="RHEA-COMP:14737"/>
        <dbReference type="Rhea" id="RHEA-COMP:14739"/>
        <dbReference type="ChEBI" id="CHEBI:29917"/>
        <dbReference type="ChEBI" id="CHEBI:35235"/>
        <dbReference type="ChEBI" id="CHEBI:57972"/>
        <dbReference type="ChEBI" id="CHEBI:64428"/>
        <dbReference type="EC" id="2.8.1.7"/>
    </reaction>
</comment>
<reference evidence="9" key="1">
    <citation type="submission" date="2015-05" db="EMBL/GenBank/DDBJ databases">
        <authorList>
            <consortium name="Pathogen Informatics"/>
        </authorList>
    </citation>
    <scope>NUCLEOTIDE SEQUENCE [LARGE SCALE GENOMIC DNA]</scope>
    <source>
        <strain evidence="9">M72</strain>
    </source>
</reference>
<dbReference type="PANTHER" id="PTHR43586">
    <property type="entry name" value="CYSTEINE DESULFURASE"/>
    <property type="match status" value="1"/>
</dbReference>
<dbReference type="Proteomes" id="UP000049979">
    <property type="component" value="Unassembled WGS sequence"/>
</dbReference>
<evidence type="ECO:0000256" key="3">
    <source>
        <dbReference type="ARBA" id="ARBA00012239"/>
    </source>
</evidence>
<dbReference type="EC" id="2.8.1.7" evidence="3"/>
<dbReference type="Gene3D" id="3.40.640.10">
    <property type="entry name" value="Type I PLP-dependent aspartate aminotransferase-like (Major domain)"/>
    <property type="match status" value="1"/>
</dbReference>
<dbReference type="PIRSF" id="PIRSF005572">
    <property type="entry name" value="NifS"/>
    <property type="match status" value="1"/>
</dbReference>
<dbReference type="SUPFAM" id="SSF53383">
    <property type="entry name" value="PLP-dependent transferases"/>
    <property type="match status" value="1"/>
</dbReference>
<dbReference type="Pfam" id="PF00266">
    <property type="entry name" value="Aminotran_5"/>
    <property type="match status" value="1"/>
</dbReference>
<protein>
    <recommendedName>
        <fullName evidence="3">cysteine desulfurase</fullName>
        <ecNumber evidence="3">2.8.1.7</ecNumber>
    </recommendedName>
</protein>
<evidence type="ECO:0000256" key="2">
    <source>
        <dbReference type="ARBA" id="ARBA00010447"/>
    </source>
</evidence>
<keyword evidence="9" id="KW-1185">Reference proteome</keyword>
<dbReference type="EMBL" id="CVRR01000006">
    <property type="protein sequence ID" value="CRL34397.1"/>
    <property type="molecule type" value="Genomic_DNA"/>
</dbReference>
<evidence type="ECO:0000256" key="6">
    <source>
        <dbReference type="ARBA" id="ARBA00050776"/>
    </source>
</evidence>
<evidence type="ECO:0000313" key="9">
    <source>
        <dbReference type="Proteomes" id="UP000049979"/>
    </source>
</evidence>
<dbReference type="NCBIfam" id="TIGR01979">
    <property type="entry name" value="sufS"/>
    <property type="match status" value="1"/>
</dbReference>
<dbReference type="InterPro" id="IPR015424">
    <property type="entry name" value="PyrdxlP-dep_Trfase"/>
</dbReference>
<dbReference type="RefSeq" id="WP_022046935.1">
    <property type="nucleotide sequence ID" value="NZ_CP173697.1"/>
</dbReference>
<proteinExistence type="inferred from homology"/>
<accession>A0A0M6WGN4</accession>
<dbReference type="STRING" id="301302.ERS852420_00384"/>
<evidence type="ECO:0000256" key="1">
    <source>
        <dbReference type="ARBA" id="ARBA00001933"/>
    </source>
</evidence>
<sequence length="411" mass="45681">MTDYRKDFPLLSEIGENTVDGREWIYIDNAATSQRPQCVIDAERDFYLKHNANPLRGNYPLSVEATELYENARKGVRDFIGAKSAREIIFTRNTTESMNLVAYSYGLTNVKEGDEILVSIMEHHSNLLPWQMVARQTGAKLRFIECRPDGSLDLDQVREQITEKTKIVAITQVSNVLGRINPIKEIAAMAHEKNAIIVVDGAQSTPHMPVNVQELDADFFAFSGHKIFGPMGIGVLYGKKKLLKKMPPFLSGGEMIESVTRESAKYAELPHKFEAGTVNAAGAIALHAAIKYAQSVGFDVMQERELAVTKRAFDGLKELPHVHVLGSDRAEEHTGILTFTIDDVHPHDVSEILIADGICVRAGHHCAQPLLNYLGISSATRASFMFYNTEEEADQFVASIASIRERMGYGK</sequence>
<keyword evidence="5" id="KW-0663">Pyridoxal phosphate</keyword>
<gene>
    <name evidence="8" type="ORF">M72_21091</name>
</gene>
<comment type="cofactor">
    <cofactor evidence="1">
        <name>pyridoxal 5'-phosphate</name>
        <dbReference type="ChEBI" id="CHEBI:597326"/>
    </cofactor>
</comment>
<dbReference type="PANTHER" id="PTHR43586:SF8">
    <property type="entry name" value="CYSTEINE DESULFURASE 1, CHLOROPLASTIC"/>
    <property type="match status" value="1"/>
</dbReference>
<dbReference type="InterPro" id="IPR015422">
    <property type="entry name" value="PyrdxlP-dep_Trfase_small"/>
</dbReference>
<evidence type="ECO:0000259" key="7">
    <source>
        <dbReference type="Pfam" id="PF00266"/>
    </source>
</evidence>
<name>A0A0M6WGN4_9FIRM</name>
<evidence type="ECO:0000256" key="5">
    <source>
        <dbReference type="ARBA" id="ARBA00022898"/>
    </source>
</evidence>
<evidence type="ECO:0000256" key="4">
    <source>
        <dbReference type="ARBA" id="ARBA00022679"/>
    </source>
</evidence>
<dbReference type="AlphaFoldDB" id="A0A0M6WGN4"/>
<organism evidence="8 9">
    <name type="scientific">Roseburia faecis</name>
    <dbReference type="NCBI Taxonomy" id="301302"/>
    <lineage>
        <taxon>Bacteria</taxon>
        <taxon>Bacillati</taxon>
        <taxon>Bacillota</taxon>
        <taxon>Clostridia</taxon>
        <taxon>Lachnospirales</taxon>
        <taxon>Lachnospiraceae</taxon>
        <taxon>Roseburia</taxon>
    </lineage>
</organism>
<dbReference type="InterPro" id="IPR000192">
    <property type="entry name" value="Aminotrans_V_dom"/>
</dbReference>
<dbReference type="OrthoDB" id="9804366at2"/>
<dbReference type="InterPro" id="IPR016454">
    <property type="entry name" value="Cysteine_dSase"/>
</dbReference>
<dbReference type="Gene3D" id="3.90.1150.10">
    <property type="entry name" value="Aspartate Aminotransferase, domain 1"/>
    <property type="match status" value="1"/>
</dbReference>
<dbReference type="CDD" id="cd06453">
    <property type="entry name" value="SufS_like"/>
    <property type="match status" value="1"/>
</dbReference>
<evidence type="ECO:0000313" key="8">
    <source>
        <dbReference type="EMBL" id="CRL34397.1"/>
    </source>
</evidence>
<dbReference type="GO" id="GO:0006534">
    <property type="term" value="P:cysteine metabolic process"/>
    <property type="evidence" value="ECO:0007669"/>
    <property type="project" value="InterPro"/>
</dbReference>
<dbReference type="GO" id="GO:0030170">
    <property type="term" value="F:pyridoxal phosphate binding"/>
    <property type="evidence" value="ECO:0007669"/>
    <property type="project" value="InterPro"/>
</dbReference>
<dbReference type="InterPro" id="IPR010970">
    <property type="entry name" value="Cys_dSase_SufS"/>
</dbReference>
<feature type="domain" description="Aminotransferase class V" evidence="7">
    <location>
        <begin position="25"/>
        <end position="396"/>
    </location>
</feature>
<comment type="similarity">
    <text evidence="2">Belongs to the class-V pyridoxal-phosphate-dependent aminotransferase family. Csd subfamily.</text>
</comment>